<dbReference type="GeneID" id="85485357"/>
<gene>
    <name evidence="2" type="ORF">SAMN05444374_104203</name>
</gene>
<keyword evidence="1" id="KW-0472">Membrane</keyword>
<dbReference type="EMBL" id="FOJN01000004">
    <property type="protein sequence ID" value="SFA47432.1"/>
    <property type="molecule type" value="Genomic_DNA"/>
</dbReference>
<dbReference type="OrthoDB" id="9948552at2"/>
<evidence type="ECO:0000313" key="2">
    <source>
        <dbReference type="EMBL" id="SFA47432.1"/>
    </source>
</evidence>
<keyword evidence="1" id="KW-1133">Transmembrane helix</keyword>
<sequence length="183" mass="19282">MKRSTAFFDRLGVLILGAALVALGVGAALWQRGSLPFTLDTLDVGVVADRQQDAWWPWALGGAGVVLVLILLWSLLRRLPSSAGRDLTLSADPSVPGSVTVDLRAVAKQAADVARELPGIRSARPRLRWERVDGARIPVISIIARTEADASPAAAATELATVRRHVAAVVGDGAVAVRILLST</sequence>
<evidence type="ECO:0008006" key="4">
    <source>
        <dbReference type="Google" id="ProtNLM"/>
    </source>
</evidence>
<accession>A0A1I0T6P7</accession>
<dbReference type="AlphaFoldDB" id="A0A1I0T6P7"/>
<feature type="transmembrane region" description="Helical" evidence="1">
    <location>
        <begin position="55"/>
        <end position="76"/>
    </location>
</feature>
<dbReference type="Proteomes" id="UP000182054">
    <property type="component" value="Unassembled WGS sequence"/>
</dbReference>
<proteinExistence type="predicted"/>
<organism evidence="2 3">
    <name type="scientific">Rhodococcoides kroppenstedtii</name>
    <dbReference type="NCBI Taxonomy" id="293050"/>
    <lineage>
        <taxon>Bacteria</taxon>
        <taxon>Bacillati</taxon>
        <taxon>Actinomycetota</taxon>
        <taxon>Actinomycetes</taxon>
        <taxon>Mycobacteriales</taxon>
        <taxon>Nocardiaceae</taxon>
        <taxon>Rhodococcoides</taxon>
    </lineage>
</organism>
<keyword evidence="1" id="KW-0812">Transmembrane</keyword>
<evidence type="ECO:0000256" key="1">
    <source>
        <dbReference type="SAM" id="Phobius"/>
    </source>
</evidence>
<evidence type="ECO:0000313" key="3">
    <source>
        <dbReference type="Proteomes" id="UP000182054"/>
    </source>
</evidence>
<protein>
    <recommendedName>
        <fullName evidence="4">Alkaline shock response membrane anchor protein AmaP</fullName>
    </recommendedName>
</protein>
<reference evidence="2 3" key="1">
    <citation type="submission" date="2016-10" db="EMBL/GenBank/DDBJ databases">
        <authorList>
            <person name="de Groot N.N."/>
        </authorList>
    </citation>
    <scope>NUCLEOTIDE SEQUENCE [LARGE SCALE GENOMIC DNA]</scope>
    <source>
        <strain evidence="2 3">DSM 44908</strain>
    </source>
</reference>
<dbReference type="RefSeq" id="WP_068361508.1">
    <property type="nucleotide sequence ID" value="NZ_FOJN01000004.1"/>
</dbReference>
<name>A0A1I0T6P7_9NOCA</name>